<evidence type="ECO:0000256" key="4">
    <source>
        <dbReference type="ARBA" id="ARBA00022723"/>
    </source>
</evidence>
<dbReference type="InterPro" id="IPR036396">
    <property type="entry name" value="Cyt_P450_sf"/>
</dbReference>
<dbReference type="InterPro" id="IPR050121">
    <property type="entry name" value="Cytochrome_P450_monoxygenase"/>
</dbReference>
<keyword evidence="4" id="KW-0479">Metal-binding</keyword>
<accession>A0A9Q0ALI1</accession>
<comment type="cofactor">
    <cofactor evidence="1">
        <name>heme</name>
        <dbReference type="ChEBI" id="CHEBI:30413"/>
    </cofactor>
</comment>
<evidence type="ECO:0000256" key="5">
    <source>
        <dbReference type="ARBA" id="ARBA00023004"/>
    </source>
</evidence>
<dbReference type="PANTHER" id="PTHR24305:SF232">
    <property type="entry name" value="P450, PUTATIVE (EUROFUNG)-RELATED"/>
    <property type="match status" value="1"/>
</dbReference>
<evidence type="ECO:0000256" key="3">
    <source>
        <dbReference type="ARBA" id="ARBA00022617"/>
    </source>
</evidence>
<dbReference type="GO" id="GO:0016705">
    <property type="term" value="F:oxidoreductase activity, acting on paired donors, with incorporation or reduction of molecular oxygen"/>
    <property type="evidence" value="ECO:0007669"/>
    <property type="project" value="InterPro"/>
</dbReference>
<comment type="similarity">
    <text evidence="2">Belongs to the cytochrome P450 family.</text>
</comment>
<dbReference type="Proteomes" id="UP000829685">
    <property type="component" value="Unassembled WGS sequence"/>
</dbReference>
<reference evidence="6" key="1">
    <citation type="submission" date="2021-03" db="EMBL/GenBank/DDBJ databases">
        <title>Revisited historic fungal species revealed as producer of novel bioactive compounds through whole genome sequencing and comparative genomics.</title>
        <authorList>
            <person name="Vignolle G.A."/>
            <person name="Hochenegger N."/>
            <person name="Mach R.L."/>
            <person name="Mach-Aigner A.R."/>
            <person name="Javad Rahimi M."/>
            <person name="Salim K.A."/>
            <person name="Chan C.M."/>
            <person name="Lim L.B.L."/>
            <person name="Cai F."/>
            <person name="Druzhinina I.S."/>
            <person name="U'Ren J.M."/>
            <person name="Derntl C."/>
        </authorList>
    </citation>
    <scope>NUCLEOTIDE SEQUENCE</scope>
    <source>
        <strain evidence="6">TUCIM 5799</strain>
    </source>
</reference>
<proteinExistence type="inferred from homology"/>
<evidence type="ECO:0000313" key="7">
    <source>
        <dbReference type="Proteomes" id="UP000829685"/>
    </source>
</evidence>
<dbReference type="GO" id="GO:0020037">
    <property type="term" value="F:heme binding"/>
    <property type="evidence" value="ECO:0007669"/>
    <property type="project" value="InterPro"/>
</dbReference>
<dbReference type="Pfam" id="PF00067">
    <property type="entry name" value="p450"/>
    <property type="match status" value="1"/>
</dbReference>
<dbReference type="EMBL" id="JAFIMR010000016">
    <property type="protein sequence ID" value="KAI1868835.1"/>
    <property type="molecule type" value="Genomic_DNA"/>
</dbReference>
<dbReference type="OrthoDB" id="3934656at2759"/>
<dbReference type="InterPro" id="IPR002401">
    <property type="entry name" value="Cyt_P450_E_grp-I"/>
</dbReference>
<keyword evidence="7" id="KW-1185">Reference proteome</keyword>
<dbReference type="Gene3D" id="1.10.630.10">
    <property type="entry name" value="Cytochrome P450"/>
    <property type="match status" value="1"/>
</dbReference>
<evidence type="ECO:0000256" key="1">
    <source>
        <dbReference type="ARBA" id="ARBA00001971"/>
    </source>
</evidence>
<evidence type="ECO:0008006" key="8">
    <source>
        <dbReference type="Google" id="ProtNLM"/>
    </source>
</evidence>
<dbReference type="SUPFAM" id="SSF48264">
    <property type="entry name" value="Cytochrome P450"/>
    <property type="match status" value="1"/>
</dbReference>
<dbReference type="GO" id="GO:0005506">
    <property type="term" value="F:iron ion binding"/>
    <property type="evidence" value="ECO:0007669"/>
    <property type="project" value="InterPro"/>
</dbReference>
<dbReference type="AlphaFoldDB" id="A0A9Q0ALI1"/>
<dbReference type="PRINTS" id="PR00463">
    <property type="entry name" value="EP450I"/>
</dbReference>
<sequence length="482" mass="54746">MSAEDFIITAWREQLGKPLMVLKKLRDSSPVNDLNPGVQVVLLVTAALFFISLRRRYFSPISHIPGPFLASITRFWHLRQIWSGRQNLKLLEQHEKYGCFVRMAPNEVSITHPSGVKALLLATLPKGDWYRIVCFPDYRFSTPFSMVDPKEKNECSKYLSTGYLQHNVIKSEPALDKSMSKLFRWMDKYANEQKPMDLDKFFTYVAFDITGEVVFSKPFGFIEKGEDVRGSIAMNLGMEIYIAFAGYFQWVHRLFANPVTTWLAILPMGHLFDTTMTALNERQKDPEASNDLAAHWFKGLEKAKKDQSKLFDLRCLQAFATANVGAGSDTVSAGLQSFVYHLLRHPDGWNRIKTEIEAARNQGRCEGEVIAYNDSAQLPYLQAAIKEGLRMFAPVSMGLPRVAPKGGLKIGEMFFPQGVTLTWGAGYASCPGQHVAKMQLSKIAATIVRDYTMKQVNPQQEWKWAAYFTAVPHDWPVYITKR</sequence>
<gene>
    <name evidence="6" type="ORF">JX265_006814</name>
</gene>
<comment type="caution">
    <text evidence="6">The sequence shown here is derived from an EMBL/GenBank/DDBJ whole genome shotgun (WGS) entry which is preliminary data.</text>
</comment>
<organism evidence="6 7">
    <name type="scientific">Neoarthrinium moseri</name>
    <dbReference type="NCBI Taxonomy" id="1658444"/>
    <lineage>
        <taxon>Eukaryota</taxon>
        <taxon>Fungi</taxon>
        <taxon>Dikarya</taxon>
        <taxon>Ascomycota</taxon>
        <taxon>Pezizomycotina</taxon>
        <taxon>Sordariomycetes</taxon>
        <taxon>Xylariomycetidae</taxon>
        <taxon>Amphisphaeriales</taxon>
        <taxon>Apiosporaceae</taxon>
        <taxon>Neoarthrinium</taxon>
    </lineage>
</organism>
<evidence type="ECO:0000256" key="2">
    <source>
        <dbReference type="ARBA" id="ARBA00010617"/>
    </source>
</evidence>
<dbReference type="PANTHER" id="PTHR24305">
    <property type="entry name" value="CYTOCHROME P450"/>
    <property type="match status" value="1"/>
</dbReference>
<protein>
    <recommendedName>
        <fullName evidence="8">Cytochrome P450</fullName>
    </recommendedName>
</protein>
<keyword evidence="5" id="KW-0408">Iron</keyword>
<name>A0A9Q0ALI1_9PEZI</name>
<evidence type="ECO:0000313" key="6">
    <source>
        <dbReference type="EMBL" id="KAI1868835.1"/>
    </source>
</evidence>
<dbReference type="GO" id="GO:0004497">
    <property type="term" value="F:monooxygenase activity"/>
    <property type="evidence" value="ECO:0007669"/>
    <property type="project" value="InterPro"/>
</dbReference>
<dbReference type="InterPro" id="IPR001128">
    <property type="entry name" value="Cyt_P450"/>
</dbReference>
<keyword evidence="3" id="KW-0349">Heme</keyword>